<dbReference type="SUPFAM" id="SSF89550">
    <property type="entry name" value="PHP domain-like"/>
    <property type="match status" value="1"/>
</dbReference>
<dbReference type="Gene3D" id="3.20.20.140">
    <property type="entry name" value="Metal-dependent hydrolases"/>
    <property type="match status" value="1"/>
</dbReference>
<dbReference type="NCBIfam" id="TIGR00375">
    <property type="entry name" value="TIGR00375 family protein"/>
    <property type="match status" value="1"/>
</dbReference>
<dbReference type="EMBL" id="CP058560">
    <property type="protein sequence ID" value="QUH23292.1"/>
    <property type="molecule type" value="Genomic_DNA"/>
</dbReference>
<proteinExistence type="predicted"/>
<dbReference type="Proteomes" id="UP000681041">
    <property type="component" value="Chromosome"/>
</dbReference>
<gene>
    <name evidence="1" type="ORF">HYG87_05735</name>
</gene>
<dbReference type="InterPro" id="IPR005287">
    <property type="entry name" value="CHP00375"/>
</dbReference>
<reference evidence="1" key="1">
    <citation type="submission" date="2020-07" db="EMBL/GenBank/DDBJ databases">
        <title>Methanobacterium. sp. MethCan genome.</title>
        <authorList>
            <person name="Postec A."/>
            <person name="Quemeneur M."/>
        </authorList>
    </citation>
    <scope>NUCLEOTIDE SEQUENCE</scope>
    <source>
        <strain evidence="1">MethCAN</strain>
    </source>
</reference>
<evidence type="ECO:0000313" key="1">
    <source>
        <dbReference type="EMBL" id="QUH23292.1"/>
    </source>
</evidence>
<dbReference type="OrthoDB" id="114814at2157"/>
<dbReference type="GeneID" id="64820246"/>
<sequence>MIINADLHIHSCFSRATSNNMVIDAIAPQAKLKGLHLVGTGDGLHPGWLEIIKDSTTPQGDGIYSTEDCDFIITAEVEDNKRVHHLLILPSLETAHELREKMVSVDKEKEGRPRVRMNGAEIMDLVHDYDGLIGPAHAFTPWTSMYKAHDSHQDCYGKKPDFLELGLSADTNMADVIKELQDVPFLTNSDAHSPWPHRLGREFNQMEVEDISFSSLKNTLKRKKIKANYGMDPRLGKYHLTACTKCYQIFNPKKALELKMKCPECNGTIKKGVDYRISEIATWNKPHHPYHRPPYIHILPLAEIIALTYSRGVTTKGVQSIWESLVQEFGNEIEVMINAPMDEIKNIDKEISPAIQAFRDKTLIMVPGGGGKYGEIKFPENNLDKYL</sequence>
<name>A0A8T8K622_9EURY</name>
<dbReference type="InterPro" id="IPR016195">
    <property type="entry name" value="Pol/histidinol_Pase-like"/>
</dbReference>
<dbReference type="RefSeq" id="WP_211532249.1">
    <property type="nucleotide sequence ID" value="NZ_CP058560.1"/>
</dbReference>
<dbReference type="PANTHER" id="PTHR40084">
    <property type="entry name" value="PHOSPHOHYDROLASE, PHP FAMILY"/>
    <property type="match status" value="1"/>
</dbReference>
<dbReference type="KEGG" id="meme:HYG87_05735"/>
<dbReference type="AlphaFoldDB" id="A0A8T8K622"/>
<accession>A0A8T8K622</accession>
<dbReference type="CDD" id="cd19067">
    <property type="entry name" value="PfuEndoQ-like"/>
    <property type="match status" value="1"/>
</dbReference>
<keyword evidence="2" id="KW-1185">Reference proteome</keyword>
<protein>
    <submittedName>
        <fullName evidence="1">TIGR00375 family protein</fullName>
    </submittedName>
</protein>
<dbReference type="PANTHER" id="PTHR40084:SF1">
    <property type="entry name" value="PHOSPHOTRANSFERASE"/>
    <property type="match status" value="1"/>
</dbReference>
<evidence type="ECO:0000313" key="2">
    <source>
        <dbReference type="Proteomes" id="UP000681041"/>
    </source>
</evidence>
<organism evidence="1 2">
    <name type="scientific">Methanobacterium alkalithermotolerans</name>
    <dbReference type="NCBI Taxonomy" id="2731220"/>
    <lineage>
        <taxon>Archaea</taxon>
        <taxon>Methanobacteriati</taxon>
        <taxon>Methanobacteriota</taxon>
        <taxon>Methanomada group</taxon>
        <taxon>Methanobacteria</taxon>
        <taxon>Methanobacteriales</taxon>
        <taxon>Methanobacteriaceae</taxon>
        <taxon>Methanobacterium</taxon>
    </lineage>
</organism>